<dbReference type="Proteomes" id="UP000324241">
    <property type="component" value="Unassembled WGS sequence"/>
</dbReference>
<reference evidence="2 3" key="1">
    <citation type="submission" date="2019-08" db="EMBL/GenBank/DDBJ databases">
        <title>The genome sequence of a newly discovered highly antifungal drug resistant Aspergillus species, Aspergillus tanneri NIH 1004.</title>
        <authorList>
            <person name="Mounaud S."/>
            <person name="Singh I."/>
            <person name="Joardar V."/>
            <person name="Pakala S."/>
            <person name="Pakala S."/>
            <person name="Venepally P."/>
            <person name="Chung J.K."/>
            <person name="Losada L."/>
            <person name="Nierman W.C."/>
        </authorList>
    </citation>
    <scope>NUCLEOTIDE SEQUENCE [LARGE SCALE GENOMIC DNA]</scope>
    <source>
        <strain evidence="2 3">NIH1004</strain>
    </source>
</reference>
<name>A0A5M9NAT5_9EURO</name>
<evidence type="ECO:0000313" key="3">
    <source>
        <dbReference type="Proteomes" id="UP000324241"/>
    </source>
</evidence>
<sequence>MQAIRAVETEVPEGSPRSQLLIAYHTIAIHLLFPAAGTIVSLPEIDTFWQSASAILALQPPPGAAPWRTSTTNTPPRGDGGDPLRLADYAQQLRQVCHVVEGPGAVLRPVKKRLKGVQLADQQIGSPPSLPSLPSLSLDWTSPGEGDLWPSGLEVMDLGFFGEDDSRDEAILGFPGLEMGKYGMNANLDMY</sequence>
<dbReference type="VEuPathDB" id="FungiDB:EYZ11_004881"/>
<comment type="caution">
    <text evidence="2">The sequence shown here is derived from an EMBL/GenBank/DDBJ whole genome shotgun (WGS) entry which is preliminary data.</text>
</comment>
<proteinExistence type="predicted"/>
<gene>
    <name evidence="2" type="ORF">ATNIH1004_000528</name>
</gene>
<accession>A0A5M9NAT5</accession>
<feature type="region of interest" description="Disordered" evidence="1">
    <location>
        <begin position="61"/>
        <end position="83"/>
    </location>
</feature>
<dbReference type="RefSeq" id="XP_033430998.1">
    <property type="nucleotide sequence ID" value="XM_033565241.1"/>
</dbReference>
<dbReference type="AlphaFoldDB" id="A0A5M9NAT5"/>
<evidence type="ECO:0000313" key="2">
    <source>
        <dbReference type="EMBL" id="KAA8651637.1"/>
    </source>
</evidence>
<protein>
    <submittedName>
        <fullName evidence="2">Uncharacterized protein</fullName>
    </submittedName>
</protein>
<dbReference type="EMBL" id="QUQM01000002">
    <property type="protein sequence ID" value="KAA8651637.1"/>
    <property type="molecule type" value="Genomic_DNA"/>
</dbReference>
<evidence type="ECO:0000256" key="1">
    <source>
        <dbReference type="SAM" id="MobiDB-lite"/>
    </source>
</evidence>
<dbReference type="GeneID" id="54323230"/>
<organism evidence="2 3">
    <name type="scientific">Aspergillus tanneri</name>
    <dbReference type="NCBI Taxonomy" id="1220188"/>
    <lineage>
        <taxon>Eukaryota</taxon>
        <taxon>Fungi</taxon>
        <taxon>Dikarya</taxon>
        <taxon>Ascomycota</taxon>
        <taxon>Pezizomycotina</taxon>
        <taxon>Eurotiomycetes</taxon>
        <taxon>Eurotiomycetidae</taxon>
        <taxon>Eurotiales</taxon>
        <taxon>Aspergillaceae</taxon>
        <taxon>Aspergillus</taxon>
        <taxon>Aspergillus subgen. Circumdati</taxon>
    </lineage>
</organism>